<comment type="caution">
    <text evidence="2">The sequence shown here is derived from an EMBL/GenBank/DDBJ whole genome shotgun (WGS) entry which is preliminary data.</text>
</comment>
<proteinExistence type="predicted"/>
<evidence type="ECO:0000313" key="2">
    <source>
        <dbReference type="EMBL" id="PJZ04102.1"/>
    </source>
</evidence>
<dbReference type="RefSeq" id="WP_100702922.1">
    <property type="nucleotide sequence ID" value="NZ_MLFP01000008.1"/>
</dbReference>
<dbReference type="EMBL" id="PIQI01000025">
    <property type="protein sequence ID" value="PJZ04102.1"/>
    <property type="molecule type" value="Genomic_DNA"/>
</dbReference>
<name>A0A2M9W9A3_9GAMM</name>
<feature type="compositionally biased region" description="Basic and acidic residues" evidence="1">
    <location>
        <begin position="73"/>
        <end position="84"/>
    </location>
</feature>
<keyword evidence="3" id="KW-1185">Reference proteome</keyword>
<evidence type="ECO:0000313" key="3">
    <source>
        <dbReference type="Proteomes" id="UP000232062"/>
    </source>
</evidence>
<evidence type="ECO:0000256" key="1">
    <source>
        <dbReference type="SAM" id="MobiDB-lite"/>
    </source>
</evidence>
<organism evidence="2 3">
    <name type="scientific">Pantoea rodasii</name>
    <dbReference type="NCBI Taxonomy" id="1076549"/>
    <lineage>
        <taxon>Bacteria</taxon>
        <taxon>Pseudomonadati</taxon>
        <taxon>Pseudomonadota</taxon>
        <taxon>Gammaproteobacteria</taxon>
        <taxon>Enterobacterales</taxon>
        <taxon>Erwiniaceae</taxon>
        <taxon>Pantoea</taxon>
    </lineage>
</organism>
<feature type="region of interest" description="Disordered" evidence="1">
    <location>
        <begin position="64"/>
        <end position="91"/>
    </location>
</feature>
<sequence length="91" mass="10118">MYHVVDDDGLTDIIIGEAVMYILDGKMPITRAALLLQLESILMTENDARRKQATFSAISLVKDSLSGSPPIRSADKKDFLRPEHPNPATRH</sequence>
<protein>
    <submittedName>
        <fullName evidence="2">Uncharacterized protein</fullName>
    </submittedName>
</protein>
<accession>A0A2M9W9A3</accession>
<reference evidence="2 3" key="1">
    <citation type="submission" date="2017-11" db="EMBL/GenBank/DDBJ databases">
        <title>The genome sequence of Pantoea rodasii DSM 26611.</title>
        <authorList>
            <person name="Gao J."/>
            <person name="Mao X."/>
            <person name="Sun J."/>
        </authorList>
    </citation>
    <scope>NUCLEOTIDE SEQUENCE [LARGE SCALE GENOMIC DNA]</scope>
    <source>
        <strain evidence="2 3">DSM 26611</strain>
    </source>
</reference>
<dbReference type="AlphaFoldDB" id="A0A2M9W9A3"/>
<gene>
    <name evidence="2" type="ORF">PRCB_17655</name>
</gene>
<dbReference type="Proteomes" id="UP000232062">
    <property type="component" value="Unassembled WGS sequence"/>
</dbReference>
<dbReference type="STRING" id="1076549.HA45_12795"/>
<dbReference type="OrthoDB" id="6539751at2"/>